<dbReference type="EMBL" id="BARS01004323">
    <property type="protein sequence ID" value="GAF76383.1"/>
    <property type="molecule type" value="Genomic_DNA"/>
</dbReference>
<name>X0S5N7_9ZZZZ</name>
<sequence>MDIQKMEKERDQLTADGRALLEVVASERRAMTDTERQLDDLRADKIFELESAIAQKTSNDSWQPMGGGQENGVRELKRDERAYKPG</sequence>
<comment type="caution">
    <text evidence="3">The sequence shown here is derived from an EMBL/GenBank/DDBJ whole genome shotgun (WGS) entry which is preliminary data.</text>
</comment>
<proteinExistence type="predicted"/>
<gene>
    <name evidence="3" type="ORF">S01H1_08426</name>
</gene>
<feature type="non-terminal residue" evidence="3">
    <location>
        <position position="86"/>
    </location>
</feature>
<evidence type="ECO:0000256" key="2">
    <source>
        <dbReference type="SAM" id="MobiDB-lite"/>
    </source>
</evidence>
<organism evidence="3">
    <name type="scientific">marine sediment metagenome</name>
    <dbReference type="NCBI Taxonomy" id="412755"/>
    <lineage>
        <taxon>unclassified sequences</taxon>
        <taxon>metagenomes</taxon>
        <taxon>ecological metagenomes</taxon>
    </lineage>
</organism>
<reference evidence="3" key="1">
    <citation type="journal article" date="2014" name="Front. Microbiol.">
        <title>High frequency of phylogenetically diverse reductive dehalogenase-homologous genes in deep subseafloor sedimentary metagenomes.</title>
        <authorList>
            <person name="Kawai M."/>
            <person name="Futagami T."/>
            <person name="Toyoda A."/>
            <person name="Takaki Y."/>
            <person name="Nishi S."/>
            <person name="Hori S."/>
            <person name="Arai W."/>
            <person name="Tsubouchi T."/>
            <person name="Morono Y."/>
            <person name="Uchiyama I."/>
            <person name="Ito T."/>
            <person name="Fujiyama A."/>
            <person name="Inagaki F."/>
            <person name="Takami H."/>
        </authorList>
    </citation>
    <scope>NUCLEOTIDE SEQUENCE</scope>
    <source>
        <strain evidence="3">Expedition CK06-06</strain>
    </source>
</reference>
<accession>X0S5N7</accession>
<keyword evidence="1" id="KW-0175">Coiled coil</keyword>
<protein>
    <submittedName>
        <fullName evidence="3">Uncharacterized protein</fullName>
    </submittedName>
</protein>
<feature type="region of interest" description="Disordered" evidence="2">
    <location>
        <begin position="55"/>
        <end position="86"/>
    </location>
</feature>
<feature type="coiled-coil region" evidence="1">
    <location>
        <begin position="3"/>
        <end position="44"/>
    </location>
</feature>
<evidence type="ECO:0000256" key="1">
    <source>
        <dbReference type="SAM" id="Coils"/>
    </source>
</evidence>
<feature type="compositionally biased region" description="Basic and acidic residues" evidence="2">
    <location>
        <begin position="72"/>
        <end position="86"/>
    </location>
</feature>
<evidence type="ECO:0000313" key="3">
    <source>
        <dbReference type="EMBL" id="GAF76383.1"/>
    </source>
</evidence>
<dbReference type="AlphaFoldDB" id="X0S5N7"/>